<accession>A0A0B5NLT8</accession>
<reference evidence="3 5" key="1">
    <citation type="journal article" date="2015" name="Genome Announc.">
        <title>Complete genome sequences for 35 biothreat assay-relevant bacillus species.</title>
        <authorList>
            <person name="Johnson S.L."/>
            <person name="Daligault H.E."/>
            <person name="Davenport K.W."/>
            <person name="Jaissle J."/>
            <person name="Frey K.G."/>
            <person name="Ladner J.T."/>
            <person name="Broomall S.M."/>
            <person name="Bishop-Lilly K.A."/>
            <person name="Bruce D.C."/>
            <person name="Gibbons H.S."/>
            <person name="Coyne S.R."/>
            <person name="Lo C.C."/>
            <person name="Meincke L."/>
            <person name="Munk A.C."/>
            <person name="Koroleva G.I."/>
            <person name="Rosenzweig C.N."/>
            <person name="Palacios G.F."/>
            <person name="Redden C.L."/>
            <person name="Minogue T.D."/>
            <person name="Chain P.S."/>
        </authorList>
    </citation>
    <scope>NUCLEOTIDE SEQUENCE [LARGE SCALE GENOMIC DNA]</scope>
    <source>
        <strain evidence="3 5">HD1011</strain>
    </source>
</reference>
<protein>
    <submittedName>
        <fullName evidence="3">Bacterial PH domain protein</fullName>
    </submittedName>
    <submittedName>
        <fullName evidence="4">PH domain-containing protein</fullName>
    </submittedName>
</protein>
<dbReference type="KEGG" id="btw:BF38_445"/>
<reference evidence="4 6" key="2">
    <citation type="submission" date="2020-05" db="EMBL/GenBank/DDBJ databases">
        <title>FDA dAtabase for Regulatory Grade micrObial Sequences (FDA-ARGOS): Supporting development and validation of Infectious Disease Dx tests.</title>
        <authorList>
            <person name="Nelson B."/>
            <person name="Plummer A."/>
            <person name="Tallon L."/>
            <person name="Sadzewicz L."/>
            <person name="Zhao X."/>
            <person name="Vavikolanu K."/>
            <person name="Mehta A."/>
            <person name="Aluvathingal J."/>
            <person name="Nadendla S."/>
            <person name="Myers T."/>
            <person name="Yan Y."/>
            <person name="Sichtig H."/>
        </authorList>
    </citation>
    <scope>NUCLEOTIDE SEQUENCE [LARGE SCALE GENOMIC DNA]</scope>
    <source>
        <strain evidence="4 6">FDAARGOS_795</strain>
    </source>
</reference>
<gene>
    <name evidence="3" type="ORF">BF38_445</name>
    <name evidence="4" type="ORF">FOC89_09985</name>
</gene>
<feature type="transmembrane region" description="Helical" evidence="1">
    <location>
        <begin position="37"/>
        <end position="56"/>
    </location>
</feature>
<evidence type="ECO:0000256" key="1">
    <source>
        <dbReference type="SAM" id="Phobius"/>
    </source>
</evidence>
<sequence length="134" mass="15510">MNFPIQRSKSVVIFVCLTLAFMFIYPIVILFTNKAHWMSALIGMGLCFIVNVPLVWEVFIKKHKVENGVLKYGILNDDIVLKEIRIIRQVGKNLEITTNSYKVHLLAMPQHMKQFLSLVEKENPHVKIEMVGKK</sequence>
<proteinExistence type="predicted"/>
<dbReference type="Proteomes" id="UP000031876">
    <property type="component" value="Chromosome"/>
</dbReference>
<keyword evidence="1" id="KW-1133">Transmembrane helix</keyword>
<evidence type="ECO:0000313" key="3">
    <source>
        <dbReference type="EMBL" id="AJG74302.1"/>
    </source>
</evidence>
<dbReference type="RefSeq" id="WP_001010625.1">
    <property type="nucleotide sequence ID" value="NZ_CP009335.1"/>
</dbReference>
<dbReference type="EMBL" id="CP009335">
    <property type="protein sequence ID" value="AJG74302.1"/>
    <property type="molecule type" value="Genomic_DNA"/>
</dbReference>
<organism evidence="4 6">
    <name type="scientific">Bacillus thuringiensis</name>
    <dbReference type="NCBI Taxonomy" id="1428"/>
    <lineage>
        <taxon>Bacteria</taxon>
        <taxon>Bacillati</taxon>
        <taxon>Bacillota</taxon>
        <taxon>Bacilli</taxon>
        <taxon>Bacillales</taxon>
        <taxon>Bacillaceae</taxon>
        <taxon>Bacillus</taxon>
        <taxon>Bacillus cereus group</taxon>
    </lineage>
</organism>
<feature type="domain" description="Uncharacterized protein YyaB-like PH" evidence="2">
    <location>
        <begin position="62"/>
        <end position="123"/>
    </location>
</feature>
<dbReference type="InterPro" id="IPR009589">
    <property type="entry name" value="PH_YyaB-like"/>
</dbReference>
<dbReference type="Pfam" id="PF06713">
    <property type="entry name" value="bPH_4"/>
    <property type="match status" value="1"/>
</dbReference>
<dbReference type="AlphaFoldDB" id="A0A0B5NLT8"/>
<dbReference type="Proteomes" id="UP000501107">
    <property type="component" value="Chromosome"/>
</dbReference>
<feature type="transmembrane region" description="Helical" evidence="1">
    <location>
        <begin position="12"/>
        <end position="31"/>
    </location>
</feature>
<evidence type="ECO:0000313" key="4">
    <source>
        <dbReference type="EMBL" id="QKH24326.1"/>
    </source>
</evidence>
<evidence type="ECO:0000259" key="2">
    <source>
        <dbReference type="Pfam" id="PF06713"/>
    </source>
</evidence>
<evidence type="ECO:0000313" key="5">
    <source>
        <dbReference type="Proteomes" id="UP000031876"/>
    </source>
</evidence>
<keyword evidence="1" id="KW-0812">Transmembrane</keyword>
<name>A0A0B5NLT8_BACTU</name>
<dbReference type="EMBL" id="CP053980">
    <property type="protein sequence ID" value="QKH24326.1"/>
    <property type="molecule type" value="Genomic_DNA"/>
</dbReference>
<dbReference type="GO" id="GO:0030153">
    <property type="term" value="P:bacteriocin immunity"/>
    <property type="evidence" value="ECO:0007669"/>
    <property type="project" value="InterPro"/>
</dbReference>
<keyword evidence="1" id="KW-0472">Membrane</keyword>
<evidence type="ECO:0000313" key="6">
    <source>
        <dbReference type="Proteomes" id="UP000501107"/>
    </source>
</evidence>